<feature type="compositionally biased region" description="Polar residues" evidence="2">
    <location>
        <begin position="127"/>
        <end position="138"/>
    </location>
</feature>
<dbReference type="OrthoDB" id="5421842at2759"/>
<feature type="compositionally biased region" description="Pro residues" evidence="2">
    <location>
        <begin position="253"/>
        <end position="270"/>
    </location>
</feature>
<feature type="compositionally biased region" description="Basic and acidic residues" evidence="2">
    <location>
        <begin position="292"/>
        <end position="505"/>
    </location>
</feature>
<feature type="compositionally biased region" description="Pro residues" evidence="2">
    <location>
        <begin position="186"/>
        <end position="201"/>
    </location>
</feature>
<accession>X0MGX4</accession>
<feature type="compositionally biased region" description="Gly residues" evidence="2">
    <location>
        <begin position="113"/>
        <end position="124"/>
    </location>
</feature>
<keyword evidence="3" id="KW-0472">Membrane</keyword>
<keyword evidence="3" id="KW-1133">Transmembrane helix</keyword>
<feature type="compositionally biased region" description="Pro residues" evidence="2">
    <location>
        <begin position="211"/>
        <end position="233"/>
    </location>
</feature>
<protein>
    <recommendedName>
        <fullName evidence="5">Reticulocyte-binding protein 2 like protein a</fullName>
    </recommendedName>
</protein>
<sequence>MSGPPPPPPPHGGVPKGSGLPPGKYDIFVIPEHSSGGGFLYLPSMQPNVNSFAAGFASALILVVLGQTLAPAFRTWWEGFHGLGNMAMAMLVVGVGFGAWALGRFQNQDKGFPGSGGGFSGPGNSGRDSQGGWSSGFRSANAGAPPPPPPHGTPPPPPPHHDTPPRPPPHDGPKTSWHSSPHSERPPPPPPPPPPPQPEPQPTSRDEPEPPPRPPPQARPPQPQTPPETPPPKPKSKKSKSKPKDPPRDPPREPSPPPKPRAETPPPPPKPKAKPEPKPEPEPEPEPAPAPKAEKSEREKQKGSWEKAREEMRKKEEERKIREAEQKRREEAAKRLAELRAKDAKERQEREKERQRKEQEARDKKERLEAEQRAKELAIKLEEERKERERLEKEAKEAREREAQREKEARELEEKKKKEAEEREARRKKFAAEREALRRKEAEEAKRREEEKKQKELEKQREQERLEKEKAEKERIEREKAEKEKAEKEQAERERAARETADRQRMSYAYSGVGEKISMWPNGRPPAAPKSTTSSASKPPPSAASSQRKPGPAPSAAKSNVSGVSTENSYRPYDKPKQQPKRRGSVSSLGSESSWAASQTTGRTTPPPSTRAGPYSTKDPDKIVISGVYLFMNQFSKTPASQLISGVGTVTDGLILRVTTEGLFIDDDVRNVPQREWDVKTWTLKQVEVWCPPHCLKSPAASSPAPGTKPNPLLYKMASSRARDRGATQPLVGEEADVYLTEMLRACKTCCRLGLCNRTFRDTNITSSTGQTGEWKSKGLHLLRATNREGKRYLFVIDESESWKVSTGLQRLRKSPLAQQLAVSGMAASDARGTLEMLGWA</sequence>
<organism evidence="4">
    <name type="scientific">Fusarium oxysporum f. sp. vasinfectum 25433</name>
    <dbReference type="NCBI Taxonomy" id="1089449"/>
    <lineage>
        <taxon>Eukaryota</taxon>
        <taxon>Fungi</taxon>
        <taxon>Dikarya</taxon>
        <taxon>Ascomycota</taxon>
        <taxon>Pezizomycotina</taxon>
        <taxon>Sordariomycetes</taxon>
        <taxon>Hypocreomycetidae</taxon>
        <taxon>Hypocreales</taxon>
        <taxon>Nectriaceae</taxon>
        <taxon>Fusarium</taxon>
        <taxon>Fusarium oxysporum species complex</taxon>
    </lineage>
</organism>
<keyword evidence="3" id="KW-0812">Transmembrane</keyword>
<dbReference type="AlphaFoldDB" id="X0MGX4"/>
<feature type="compositionally biased region" description="Basic and acidic residues" evidence="2">
    <location>
        <begin position="159"/>
        <end position="173"/>
    </location>
</feature>
<feature type="compositionally biased region" description="Basic and acidic residues" evidence="2">
    <location>
        <begin position="242"/>
        <end position="252"/>
    </location>
</feature>
<dbReference type="EMBL" id="JH657918">
    <property type="protein sequence ID" value="EXM37428.1"/>
    <property type="molecule type" value="Genomic_DNA"/>
</dbReference>
<feature type="compositionally biased region" description="Polar residues" evidence="2">
    <location>
        <begin position="557"/>
        <end position="569"/>
    </location>
</feature>
<evidence type="ECO:0000256" key="3">
    <source>
        <dbReference type="SAM" id="Phobius"/>
    </source>
</evidence>
<evidence type="ECO:0000256" key="2">
    <source>
        <dbReference type="SAM" id="MobiDB-lite"/>
    </source>
</evidence>
<feature type="region of interest" description="Disordered" evidence="2">
    <location>
        <begin position="112"/>
        <end position="618"/>
    </location>
</feature>
<reference evidence="4" key="2">
    <citation type="submission" date="2012-05" db="EMBL/GenBank/DDBJ databases">
        <title>The Genome Annotation of Fusarium oxysporum Cotton.</title>
        <authorList>
            <consortium name="The Broad Institute Genomics Platform"/>
            <person name="Ma L.-J."/>
            <person name="Corby-Kistler H."/>
            <person name="Broz K."/>
            <person name="Gale L.R."/>
            <person name="Jonkers W."/>
            <person name="O'Donnell K."/>
            <person name="Ploetz R."/>
            <person name="Steinberg C."/>
            <person name="Schwartz D.C."/>
            <person name="VanEtten H."/>
            <person name="Zhou S."/>
            <person name="Young S.K."/>
            <person name="Zeng Q."/>
            <person name="Gargeya S."/>
            <person name="Fitzgerald M."/>
            <person name="Abouelleil A."/>
            <person name="Alvarado L."/>
            <person name="Chapman S.B."/>
            <person name="Gainer-Dewar J."/>
            <person name="Goldberg J."/>
            <person name="Griggs A."/>
            <person name="Gujja S."/>
            <person name="Hansen M."/>
            <person name="Howarth C."/>
            <person name="Imamovic A."/>
            <person name="Ireland A."/>
            <person name="Larimer J."/>
            <person name="McCowan C."/>
            <person name="Murphy C."/>
            <person name="Pearson M."/>
            <person name="Poon T.W."/>
            <person name="Priest M."/>
            <person name="Roberts A."/>
            <person name="Saif S."/>
            <person name="Shea T."/>
            <person name="Sykes S."/>
            <person name="Wortman J."/>
            <person name="Nusbaum C."/>
            <person name="Birren B."/>
        </authorList>
    </citation>
    <scope>NUCLEOTIDE SEQUENCE</scope>
    <source>
        <strain evidence="4">25433</strain>
    </source>
</reference>
<feature type="compositionally biased region" description="Low complexity" evidence="2">
    <location>
        <begin position="585"/>
        <end position="614"/>
    </location>
</feature>
<feature type="compositionally biased region" description="Pro residues" evidence="2">
    <location>
        <begin position="144"/>
        <end position="158"/>
    </location>
</feature>
<proteinExistence type="predicted"/>
<dbReference type="PANTHER" id="PTHR23160:SF19">
    <property type="entry name" value="MYOSIN HEAVY CHAIN-RELATED PROTEIN"/>
    <property type="match status" value="1"/>
</dbReference>
<dbReference type="Proteomes" id="UP000030701">
    <property type="component" value="Unassembled WGS sequence"/>
</dbReference>
<gene>
    <name evidence="4" type="ORF">FOTG_01148</name>
</gene>
<feature type="transmembrane region" description="Helical" evidence="3">
    <location>
        <begin position="49"/>
        <end position="70"/>
    </location>
</feature>
<name>X0MGX4_FUSOX</name>
<evidence type="ECO:0000256" key="1">
    <source>
        <dbReference type="ARBA" id="ARBA00023054"/>
    </source>
</evidence>
<evidence type="ECO:0008006" key="5">
    <source>
        <dbReference type="Google" id="ProtNLM"/>
    </source>
</evidence>
<keyword evidence="1" id="KW-0175">Coiled coil</keyword>
<dbReference type="PANTHER" id="PTHR23160">
    <property type="entry name" value="SYNAPTONEMAL COMPLEX PROTEIN-RELATED"/>
    <property type="match status" value="1"/>
</dbReference>
<feature type="transmembrane region" description="Helical" evidence="3">
    <location>
        <begin position="82"/>
        <end position="103"/>
    </location>
</feature>
<evidence type="ECO:0000313" key="4">
    <source>
        <dbReference type="EMBL" id="EXM37428.1"/>
    </source>
</evidence>
<reference evidence="4" key="1">
    <citation type="submission" date="2011-11" db="EMBL/GenBank/DDBJ databases">
        <title>The Genome Sequence of Fusarium oxysporum Cotton.</title>
        <authorList>
            <consortium name="The Broad Institute Genome Sequencing Platform"/>
            <person name="Ma L.-J."/>
            <person name="Gale L.R."/>
            <person name="Schwartz D.C."/>
            <person name="Zhou S."/>
            <person name="Corby-Kistler H."/>
            <person name="Young S.K."/>
            <person name="Zeng Q."/>
            <person name="Gargeya S."/>
            <person name="Fitzgerald M."/>
            <person name="Haas B."/>
            <person name="Abouelleil A."/>
            <person name="Alvarado L."/>
            <person name="Arachchi H.M."/>
            <person name="Berlin A."/>
            <person name="Brown A."/>
            <person name="Chapman S.B."/>
            <person name="Chen Z."/>
            <person name="Dunbar C."/>
            <person name="Freedman E."/>
            <person name="Gearin G."/>
            <person name="Goldberg J."/>
            <person name="Griggs A."/>
            <person name="Gujja S."/>
            <person name="Heiman D."/>
            <person name="Howarth C."/>
            <person name="Larson L."/>
            <person name="Lui A."/>
            <person name="MacDonald P.J.P."/>
            <person name="Montmayeur A."/>
            <person name="Murphy C."/>
            <person name="Neiman D."/>
            <person name="Pearson M."/>
            <person name="Priest M."/>
            <person name="Roberts A."/>
            <person name="Saif S."/>
            <person name="Shea T."/>
            <person name="Shenoy N."/>
            <person name="Sisk P."/>
            <person name="Stolte C."/>
            <person name="Sykes S."/>
            <person name="Wortman J."/>
            <person name="Nusbaum C."/>
            <person name="Birren B."/>
        </authorList>
    </citation>
    <scope>NUCLEOTIDE SEQUENCE [LARGE SCALE GENOMIC DNA]</scope>
    <source>
        <strain evidence="4">25433</strain>
    </source>
</reference>